<reference evidence="8" key="1">
    <citation type="journal article" date="2023" name="Mol. Phylogenet. Evol.">
        <title>Genome-scale phylogeny and comparative genomics of the fungal order Sordariales.</title>
        <authorList>
            <person name="Hensen N."/>
            <person name="Bonometti L."/>
            <person name="Westerberg I."/>
            <person name="Brannstrom I.O."/>
            <person name="Guillou S."/>
            <person name="Cros-Aarteil S."/>
            <person name="Calhoun S."/>
            <person name="Haridas S."/>
            <person name="Kuo A."/>
            <person name="Mondo S."/>
            <person name="Pangilinan J."/>
            <person name="Riley R."/>
            <person name="LaButti K."/>
            <person name="Andreopoulos B."/>
            <person name="Lipzen A."/>
            <person name="Chen C."/>
            <person name="Yan M."/>
            <person name="Daum C."/>
            <person name="Ng V."/>
            <person name="Clum A."/>
            <person name="Steindorff A."/>
            <person name="Ohm R.A."/>
            <person name="Martin F."/>
            <person name="Silar P."/>
            <person name="Natvig D.O."/>
            <person name="Lalanne C."/>
            <person name="Gautier V."/>
            <person name="Ament-Velasquez S.L."/>
            <person name="Kruys A."/>
            <person name="Hutchinson M.I."/>
            <person name="Powell A.J."/>
            <person name="Barry K."/>
            <person name="Miller A.N."/>
            <person name="Grigoriev I.V."/>
            <person name="Debuchy R."/>
            <person name="Gladieux P."/>
            <person name="Hiltunen Thoren M."/>
            <person name="Johannesson H."/>
        </authorList>
    </citation>
    <scope>NUCLEOTIDE SEQUENCE [LARGE SCALE GENOMIC DNA]</scope>
    <source>
        <strain evidence="8">CBS 284.82</strain>
    </source>
</reference>
<keyword evidence="3 6" id="KW-1133">Transmembrane helix</keyword>
<feature type="region of interest" description="Disordered" evidence="5">
    <location>
        <begin position="106"/>
        <end position="127"/>
    </location>
</feature>
<name>A0AAN6P7T1_9PEZI</name>
<dbReference type="PANTHER" id="PTHR15549:SF26">
    <property type="entry name" value="AXIAL BUDDING PATTERN PROTEIN 2-RELATED"/>
    <property type="match status" value="1"/>
</dbReference>
<keyword evidence="4 6" id="KW-0472">Membrane</keyword>
<dbReference type="EMBL" id="MU854536">
    <property type="protein sequence ID" value="KAK4033333.1"/>
    <property type="molecule type" value="Genomic_DNA"/>
</dbReference>
<evidence type="ECO:0000256" key="2">
    <source>
        <dbReference type="ARBA" id="ARBA00022692"/>
    </source>
</evidence>
<evidence type="ECO:0000256" key="1">
    <source>
        <dbReference type="ARBA" id="ARBA00004167"/>
    </source>
</evidence>
<dbReference type="GO" id="GO:0016020">
    <property type="term" value="C:membrane"/>
    <property type="evidence" value="ECO:0007669"/>
    <property type="project" value="UniProtKB-SubCell"/>
</dbReference>
<comment type="subcellular location">
    <subcellularLocation>
        <location evidence="1">Membrane</location>
        <topology evidence="1">Single-pass membrane protein</topology>
    </subcellularLocation>
</comment>
<gene>
    <name evidence="7" type="ORF">C8A01DRAFT_19693</name>
</gene>
<keyword evidence="2 6" id="KW-0812">Transmembrane</keyword>
<proteinExistence type="predicted"/>
<dbReference type="PANTHER" id="PTHR15549">
    <property type="entry name" value="PAIRED IMMUNOGLOBULIN-LIKE TYPE 2 RECEPTOR"/>
    <property type="match status" value="1"/>
</dbReference>
<feature type="transmembrane region" description="Helical" evidence="6">
    <location>
        <begin position="135"/>
        <end position="156"/>
    </location>
</feature>
<feature type="compositionally biased region" description="Low complexity" evidence="5">
    <location>
        <begin position="106"/>
        <end position="115"/>
    </location>
</feature>
<protein>
    <submittedName>
        <fullName evidence="7">Uncharacterized protein</fullName>
    </submittedName>
</protein>
<dbReference type="GO" id="GO:0071944">
    <property type="term" value="C:cell periphery"/>
    <property type="evidence" value="ECO:0007669"/>
    <property type="project" value="UniProtKB-ARBA"/>
</dbReference>
<feature type="region of interest" description="Disordered" evidence="5">
    <location>
        <begin position="215"/>
        <end position="234"/>
    </location>
</feature>
<evidence type="ECO:0000256" key="4">
    <source>
        <dbReference type="ARBA" id="ARBA00023136"/>
    </source>
</evidence>
<evidence type="ECO:0000256" key="5">
    <source>
        <dbReference type="SAM" id="MobiDB-lite"/>
    </source>
</evidence>
<dbReference type="AlphaFoldDB" id="A0AAN6P7T1"/>
<evidence type="ECO:0000313" key="8">
    <source>
        <dbReference type="Proteomes" id="UP001303115"/>
    </source>
</evidence>
<dbReference type="Proteomes" id="UP001303115">
    <property type="component" value="Unassembled WGS sequence"/>
</dbReference>
<evidence type="ECO:0000256" key="3">
    <source>
        <dbReference type="ARBA" id="ARBA00022989"/>
    </source>
</evidence>
<keyword evidence="8" id="KW-1185">Reference proteome</keyword>
<sequence>GEVNGPATQFKWEVQLYGLDLTFSNIFYLWLREGGPDNRMNMNAKSISTPYFNITDDSLASTSSTTSTTTSLSTALPSSSSSSVTSSSATLSSTTSVAYTPVSTAASANGNASSTDNDTEPPASSTSGLPVGAQAGIGVGVSVVGLTCIVCAVMWFRHLKKKRQLLADMQQSVAPMSDDPWKLHAVSPGYAPYYAAEMDTNRRHLVEMDTSQYRVEMPSPYGPGDGRPAELGGH</sequence>
<comment type="caution">
    <text evidence="7">The sequence shown here is derived from an EMBL/GenBank/DDBJ whole genome shotgun (WGS) entry which is preliminary data.</text>
</comment>
<organism evidence="7 8">
    <name type="scientific">Parachaetomium inaequale</name>
    <dbReference type="NCBI Taxonomy" id="2588326"/>
    <lineage>
        <taxon>Eukaryota</taxon>
        <taxon>Fungi</taxon>
        <taxon>Dikarya</taxon>
        <taxon>Ascomycota</taxon>
        <taxon>Pezizomycotina</taxon>
        <taxon>Sordariomycetes</taxon>
        <taxon>Sordariomycetidae</taxon>
        <taxon>Sordariales</taxon>
        <taxon>Chaetomiaceae</taxon>
        <taxon>Parachaetomium</taxon>
    </lineage>
</organism>
<feature type="region of interest" description="Disordered" evidence="5">
    <location>
        <begin position="63"/>
        <end position="88"/>
    </location>
</feature>
<feature type="non-terminal residue" evidence="7">
    <location>
        <position position="1"/>
    </location>
</feature>
<accession>A0AAN6P7T1</accession>
<evidence type="ECO:0000313" key="7">
    <source>
        <dbReference type="EMBL" id="KAK4033333.1"/>
    </source>
</evidence>
<dbReference type="InterPro" id="IPR051694">
    <property type="entry name" value="Immunoregulatory_rcpt-like"/>
</dbReference>
<evidence type="ECO:0000256" key="6">
    <source>
        <dbReference type="SAM" id="Phobius"/>
    </source>
</evidence>